<keyword evidence="2" id="KW-1185">Reference proteome</keyword>
<protein>
    <submittedName>
        <fullName evidence="1">Uncharacterized protein</fullName>
    </submittedName>
</protein>
<evidence type="ECO:0000313" key="1">
    <source>
        <dbReference type="EMBL" id="PWK10204.1"/>
    </source>
</evidence>
<evidence type="ECO:0000313" key="2">
    <source>
        <dbReference type="Proteomes" id="UP000245634"/>
    </source>
</evidence>
<organism evidence="1 2">
    <name type="scientific">Tumebacillus permanentifrigoris</name>
    <dbReference type="NCBI Taxonomy" id="378543"/>
    <lineage>
        <taxon>Bacteria</taxon>
        <taxon>Bacillati</taxon>
        <taxon>Bacillota</taxon>
        <taxon>Bacilli</taxon>
        <taxon>Bacillales</taxon>
        <taxon>Alicyclobacillaceae</taxon>
        <taxon>Tumebacillus</taxon>
    </lineage>
</organism>
<name>A0A316D6I2_9BACL</name>
<dbReference type="AlphaFoldDB" id="A0A316D6I2"/>
<dbReference type="EMBL" id="QGGL01000012">
    <property type="protein sequence ID" value="PWK10204.1"/>
    <property type="molecule type" value="Genomic_DNA"/>
</dbReference>
<reference evidence="1 2" key="1">
    <citation type="submission" date="2018-05" db="EMBL/GenBank/DDBJ databases">
        <title>Genomic Encyclopedia of Type Strains, Phase IV (KMG-IV): sequencing the most valuable type-strain genomes for metagenomic binning, comparative biology and taxonomic classification.</title>
        <authorList>
            <person name="Goeker M."/>
        </authorList>
    </citation>
    <scope>NUCLEOTIDE SEQUENCE [LARGE SCALE GENOMIC DNA]</scope>
    <source>
        <strain evidence="1 2">DSM 18773</strain>
    </source>
</reference>
<comment type="caution">
    <text evidence="1">The sequence shown here is derived from an EMBL/GenBank/DDBJ whole genome shotgun (WGS) entry which is preliminary data.</text>
</comment>
<sequence>MKHLTQVLPEDKISFERALEGLAGGSLTINRYVAEFTREGIDDGLYATKGLLLTMLSNLDHALLLLDRKVTADKHHARGFGAGNETGFAGGYEQGVAETLRGNPHLQTQAAQIAMGHTFDLLAKNGGNVIMFNPGGTRHDHRR</sequence>
<dbReference type="Proteomes" id="UP000245634">
    <property type="component" value="Unassembled WGS sequence"/>
</dbReference>
<dbReference type="RefSeq" id="WP_109689947.1">
    <property type="nucleotide sequence ID" value="NZ_QGGL01000012.1"/>
</dbReference>
<proteinExistence type="predicted"/>
<gene>
    <name evidence="1" type="ORF">C7459_11225</name>
</gene>
<accession>A0A316D6I2</accession>